<evidence type="ECO:0000313" key="2">
    <source>
        <dbReference type="EMBL" id="CAI6346446.1"/>
    </source>
</evidence>
<evidence type="ECO:0000256" key="1">
    <source>
        <dbReference type="SAM" id="MobiDB-lite"/>
    </source>
</evidence>
<proteinExistence type="predicted"/>
<gene>
    <name evidence="2" type="ORF">MEUPH1_LOCUS3356</name>
</gene>
<name>A0AAV0VQC8_9HEMI</name>
<sequence length="96" mass="11289">MCYRRGKHKSQTPSVAQQHDKHSWIKSIQPYPVTPTHFPDSHNHRPDVLDEALMRIANMQFDIENLNELSSDHNFILLNVYNQSFPQTFKTKTLIN</sequence>
<comment type="caution">
    <text evidence="2">The sequence shown here is derived from an EMBL/GenBank/DDBJ whole genome shotgun (WGS) entry which is preliminary data.</text>
</comment>
<keyword evidence="3" id="KW-1185">Reference proteome</keyword>
<dbReference type="EMBL" id="CARXXK010000001">
    <property type="protein sequence ID" value="CAI6346446.1"/>
    <property type="molecule type" value="Genomic_DNA"/>
</dbReference>
<protein>
    <submittedName>
        <fullName evidence="2">Uncharacterized protein</fullName>
    </submittedName>
</protein>
<feature type="region of interest" description="Disordered" evidence="1">
    <location>
        <begin position="1"/>
        <end position="21"/>
    </location>
</feature>
<organism evidence="2 3">
    <name type="scientific">Macrosiphum euphorbiae</name>
    <name type="common">potato aphid</name>
    <dbReference type="NCBI Taxonomy" id="13131"/>
    <lineage>
        <taxon>Eukaryota</taxon>
        <taxon>Metazoa</taxon>
        <taxon>Ecdysozoa</taxon>
        <taxon>Arthropoda</taxon>
        <taxon>Hexapoda</taxon>
        <taxon>Insecta</taxon>
        <taxon>Pterygota</taxon>
        <taxon>Neoptera</taxon>
        <taxon>Paraneoptera</taxon>
        <taxon>Hemiptera</taxon>
        <taxon>Sternorrhyncha</taxon>
        <taxon>Aphidomorpha</taxon>
        <taxon>Aphidoidea</taxon>
        <taxon>Aphididae</taxon>
        <taxon>Macrosiphini</taxon>
        <taxon>Macrosiphum</taxon>
    </lineage>
</organism>
<evidence type="ECO:0000313" key="3">
    <source>
        <dbReference type="Proteomes" id="UP001160148"/>
    </source>
</evidence>
<dbReference type="Proteomes" id="UP001160148">
    <property type="component" value="Unassembled WGS sequence"/>
</dbReference>
<feature type="compositionally biased region" description="Basic residues" evidence="1">
    <location>
        <begin position="1"/>
        <end position="10"/>
    </location>
</feature>
<accession>A0AAV0VQC8</accession>
<dbReference type="AlphaFoldDB" id="A0AAV0VQC8"/>
<reference evidence="2 3" key="1">
    <citation type="submission" date="2023-01" db="EMBL/GenBank/DDBJ databases">
        <authorList>
            <person name="Whitehead M."/>
        </authorList>
    </citation>
    <scope>NUCLEOTIDE SEQUENCE [LARGE SCALE GENOMIC DNA]</scope>
</reference>